<organism evidence="5 6">
    <name type="scientific">Catenulispora subtropica</name>
    <dbReference type="NCBI Taxonomy" id="450798"/>
    <lineage>
        <taxon>Bacteria</taxon>
        <taxon>Bacillati</taxon>
        <taxon>Actinomycetota</taxon>
        <taxon>Actinomycetes</taxon>
        <taxon>Catenulisporales</taxon>
        <taxon>Catenulisporaceae</taxon>
        <taxon>Catenulispora</taxon>
    </lineage>
</organism>
<protein>
    <recommendedName>
        <fullName evidence="7">Multicopper oxidase type 3</fullName>
    </recommendedName>
</protein>
<dbReference type="InterPro" id="IPR008972">
    <property type="entry name" value="Cupredoxin"/>
</dbReference>
<dbReference type="Pfam" id="PF00394">
    <property type="entry name" value="Cu-oxidase"/>
    <property type="match status" value="1"/>
</dbReference>
<feature type="region of interest" description="Disordered" evidence="1">
    <location>
        <begin position="193"/>
        <end position="230"/>
    </location>
</feature>
<evidence type="ECO:0000259" key="3">
    <source>
        <dbReference type="Pfam" id="PF00394"/>
    </source>
</evidence>
<gene>
    <name evidence="5" type="ORF">GCM10009838_74000</name>
</gene>
<evidence type="ECO:0000256" key="2">
    <source>
        <dbReference type="SAM" id="Phobius"/>
    </source>
</evidence>
<dbReference type="Gene3D" id="2.60.40.420">
    <property type="entry name" value="Cupredoxins - blue copper proteins"/>
    <property type="match status" value="2"/>
</dbReference>
<feature type="compositionally biased region" description="Low complexity" evidence="1">
    <location>
        <begin position="221"/>
        <end position="230"/>
    </location>
</feature>
<dbReference type="EMBL" id="BAAAQM010000061">
    <property type="protein sequence ID" value="GAA1997924.1"/>
    <property type="molecule type" value="Genomic_DNA"/>
</dbReference>
<evidence type="ECO:0000313" key="6">
    <source>
        <dbReference type="Proteomes" id="UP001499854"/>
    </source>
</evidence>
<keyword evidence="2" id="KW-1133">Transmembrane helix</keyword>
<reference evidence="5 6" key="1">
    <citation type="journal article" date="2019" name="Int. J. Syst. Evol. Microbiol.">
        <title>The Global Catalogue of Microorganisms (GCM) 10K type strain sequencing project: providing services to taxonomists for standard genome sequencing and annotation.</title>
        <authorList>
            <consortium name="The Broad Institute Genomics Platform"/>
            <consortium name="The Broad Institute Genome Sequencing Center for Infectious Disease"/>
            <person name="Wu L."/>
            <person name="Ma J."/>
        </authorList>
    </citation>
    <scope>NUCLEOTIDE SEQUENCE [LARGE SCALE GENOMIC DNA]</scope>
    <source>
        <strain evidence="5 6">JCM 16013</strain>
    </source>
</reference>
<dbReference type="PANTHER" id="PTHR11709:SF2">
    <property type="entry name" value="MULTICOPPER OXIDASE LPR1"/>
    <property type="match status" value="1"/>
</dbReference>
<name>A0ABN2T3K5_9ACTN</name>
<sequence>MTADPPPRPRAPSSRGEPLLAQLARRAVLLVTVLAMVSAAFGAVALASSTGTLNATPSEDSDPYLASGLAFQDPPDADLDAAGGGLTITLDAADMRYELGGGTWAWGQAYDGSSTVPTLRFLPGAQVNVRLVNHLPVATKVHFHGLHMAARSEGEVVCVAPGTSRTYHLAIPAGHPQGTYWYHSHVLATACPSTTDPGSTAGATPGPAPGSTGRPPPASPPGSETGPAPGYAGLSGALIVGDDRASLPVAYRTVATHTFVLQETSADCLVNGQFRPVLAMRPNETQLWRLVNAGMDASYQLRLDGYRFTVVAEDGAPLVAVRTADALSLSPGKRYDVLVTANDHPGDTWLRATMTAGKDEDGDHYPDATLVHVAVAGRAVGRLPPLGG</sequence>
<accession>A0ABN2T3K5</accession>
<keyword evidence="2" id="KW-0472">Membrane</keyword>
<keyword evidence="6" id="KW-1185">Reference proteome</keyword>
<dbReference type="PANTHER" id="PTHR11709">
    <property type="entry name" value="MULTI-COPPER OXIDASE"/>
    <property type="match status" value="1"/>
</dbReference>
<evidence type="ECO:0000256" key="1">
    <source>
        <dbReference type="SAM" id="MobiDB-lite"/>
    </source>
</evidence>
<evidence type="ECO:0000313" key="5">
    <source>
        <dbReference type="EMBL" id="GAA1997924.1"/>
    </source>
</evidence>
<comment type="caution">
    <text evidence="5">The sequence shown here is derived from an EMBL/GenBank/DDBJ whole genome shotgun (WGS) entry which is preliminary data.</text>
</comment>
<dbReference type="RefSeq" id="WP_344661853.1">
    <property type="nucleotide sequence ID" value="NZ_BAAAQM010000061.1"/>
</dbReference>
<dbReference type="Pfam" id="PF07732">
    <property type="entry name" value="Cu-oxidase_3"/>
    <property type="match status" value="1"/>
</dbReference>
<dbReference type="InterPro" id="IPR045087">
    <property type="entry name" value="Cu-oxidase_fam"/>
</dbReference>
<dbReference type="Proteomes" id="UP001499854">
    <property type="component" value="Unassembled WGS sequence"/>
</dbReference>
<keyword evidence="2" id="KW-0812">Transmembrane</keyword>
<feature type="domain" description="Plastocyanin-like" evidence="3">
    <location>
        <begin position="265"/>
        <end position="365"/>
    </location>
</feature>
<evidence type="ECO:0000259" key="4">
    <source>
        <dbReference type="Pfam" id="PF07732"/>
    </source>
</evidence>
<feature type="domain" description="Plastocyanin-like" evidence="4">
    <location>
        <begin position="98"/>
        <end position="188"/>
    </location>
</feature>
<evidence type="ECO:0008006" key="7">
    <source>
        <dbReference type="Google" id="ProtNLM"/>
    </source>
</evidence>
<dbReference type="InterPro" id="IPR011707">
    <property type="entry name" value="Cu-oxidase-like_N"/>
</dbReference>
<dbReference type="SUPFAM" id="SSF49503">
    <property type="entry name" value="Cupredoxins"/>
    <property type="match status" value="2"/>
</dbReference>
<feature type="compositionally biased region" description="Low complexity" evidence="1">
    <location>
        <begin position="193"/>
        <end position="213"/>
    </location>
</feature>
<proteinExistence type="predicted"/>
<feature type="transmembrane region" description="Helical" evidence="2">
    <location>
        <begin position="27"/>
        <end position="47"/>
    </location>
</feature>
<dbReference type="InterPro" id="IPR001117">
    <property type="entry name" value="Cu-oxidase_2nd"/>
</dbReference>